<name>A0A5N3PB10_9HYPH</name>
<organism evidence="3 4">
    <name type="scientific">Microvirga brassicacearum</name>
    <dbReference type="NCBI Taxonomy" id="2580413"/>
    <lineage>
        <taxon>Bacteria</taxon>
        <taxon>Pseudomonadati</taxon>
        <taxon>Pseudomonadota</taxon>
        <taxon>Alphaproteobacteria</taxon>
        <taxon>Hyphomicrobiales</taxon>
        <taxon>Methylobacteriaceae</taxon>
        <taxon>Microvirga</taxon>
    </lineage>
</organism>
<reference evidence="3 4" key="1">
    <citation type="journal article" date="2019" name="Microorganisms">
        <title>Genome Insights into the Novel Species Microvirga brassicacearum, a Rapeseed Endophyte with Biotechnological Potential.</title>
        <authorList>
            <person name="Jimenez-Gomez A."/>
            <person name="Saati-Santamaria Z."/>
            <person name="Igual J.M."/>
            <person name="Rivas R."/>
            <person name="Mateos P.F."/>
            <person name="Garcia-Fraile P."/>
        </authorList>
    </citation>
    <scope>NUCLEOTIDE SEQUENCE [LARGE SCALE GENOMIC DNA]</scope>
    <source>
        <strain evidence="3 4">CDVBN77</strain>
    </source>
</reference>
<evidence type="ECO:0000259" key="2">
    <source>
        <dbReference type="Pfam" id="PF00582"/>
    </source>
</evidence>
<proteinExistence type="inferred from homology"/>
<protein>
    <submittedName>
        <fullName evidence="3">Universal stress protein</fullName>
    </submittedName>
</protein>
<dbReference type="Pfam" id="PF00582">
    <property type="entry name" value="Usp"/>
    <property type="match status" value="1"/>
</dbReference>
<dbReference type="EMBL" id="VCMV01000015">
    <property type="protein sequence ID" value="KAB0266874.1"/>
    <property type="molecule type" value="Genomic_DNA"/>
</dbReference>
<accession>A0A5N3PB10</accession>
<evidence type="ECO:0000313" key="4">
    <source>
        <dbReference type="Proteomes" id="UP000325684"/>
    </source>
</evidence>
<evidence type="ECO:0000313" key="3">
    <source>
        <dbReference type="EMBL" id="KAB0266874.1"/>
    </source>
</evidence>
<dbReference type="CDD" id="cd00293">
    <property type="entry name" value="USP-like"/>
    <property type="match status" value="1"/>
</dbReference>
<dbReference type="PANTHER" id="PTHR46268">
    <property type="entry name" value="STRESS RESPONSE PROTEIN NHAX"/>
    <property type="match status" value="1"/>
</dbReference>
<dbReference type="PRINTS" id="PR01438">
    <property type="entry name" value="UNVRSLSTRESS"/>
</dbReference>
<dbReference type="SUPFAM" id="SSF52402">
    <property type="entry name" value="Adenine nucleotide alpha hydrolases-like"/>
    <property type="match status" value="2"/>
</dbReference>
<evidence type="ECO:0000256" key="1">
    <source>
        <dbReference type="ARBA" id="ARBA00008791"/>
    </source>
</evidence>
<gene>
    <name evidence="3" type="ORF">FEZ63_12370</name>
</gene>
<dbReference type="AlphaFoldDB" id="A0A5N3PB10"/>
<comment type="caution">
    <text evidence="3">The sequence shown here is derived from an EMBL/GenBank/DDBJ whole genome shotgun (WGS) entry which is preliminary data.</text>
</comment>
<dbReference type="InterPro" id="IPR006015">
    <property type="entry name" value="Universal_stress_UspA"/>
</dbReference>
<comment type="similarity">
    <text evidence="1">Belongs to the universal stress protein A family.</text>
</comment>
<feature type="domain" description="UspA" evidence="2">
    <location>
        <begin position="195"/>
        <end position="312"/>
    </location>
</feature>
<keyword evidence="4" id="KW-1185">Reference proteome</keyword>
<dbReference type="InterPro" id="IPR006016">
    <property type="entry name" value="UspA"/>
</dbReference>
<sequence>MRCAGSKHPSRFRLQHGRDWWLGAQVSRLGRQRENAMIKDVMVHLDGSLEDEIRLEYGQAIASAGQAHLIGAFTNLLPDLSIAMPFDGGAAAVVQVVSELEEQARKDGDATAKRLTERLTALQVEAELRRFDGTFGSMSIKMAELARYADLFVATRPCGAGDTPVWLDLVESVLFGGGRGLLIVPPGHRRPRPVQTVLVAWNGSREAARALSEGLSFIENATRTVVLMIDPQPGAATGSDIEGHLARHGVAAEIVSAASHGRRVADVVLDEAGSISADLVIMGGYGHTRLREQVFGGATLDMLTISDLPMLLAH</sequence>
<dbReference type="Gene3D" id="3.40.50.12370">
    <property type="match status" value="1"/>
</dbReference>
<dbReference type="PANTHER" id="PTHR46268:SF15">
    <property type="entry name" value="UNIVERSAL STRESS PROTEIN HP_0031"/>
    <property type="match status" value="1"/>
</dbReference>
<dbReference type="Proteomes" id="UP000325684">
    <property type="component" value="Unassembled WGS sequence"/>
</dbReference>
<dbReference type="OrthoDB" id="9804721at2"/>